<name>A0A0N1HC27_9EURO</name>
<dbReference type="InterPro" id="IPR013154">
    <property type="entry name" value="ADH-like_N"/>
</dbReference>
<sequence>MKAVLTKGIGGTPTVTEIEMPTPGPTELLVKSLYMAFNPVDAFMIYTGMLVEQWPITLGVDGAGVVTELGDKAAELGFKKGDIVCGCARLGVPNHGTAQEYHLRDALVSIKKPSNVSVAEAATLGGGFQTAAIALVEGVHIPLPEKKESKVGEWVLVFGGAGAVGRATVQFLLLAGYDVVTTCSARSKEDLEALGTTTVDYKQPEDAQVEQILKITSGKLSKIIDASGNDNPVVAKKLFSGLSGEKLFATTNDWSNITDFEGGKTYEIRLGPIGAPRGEKLNKDMAKYNKVIEKLFEDGLLSTSQYDVAGEGWDEVVKAYNYHKEGKGGNKRVLVHLQDE</sequence>
<comment type="caution">
    <text evidence="4">The sequence shown here is derived from an EMBL/GenBank/DDBJ whole genome shotgun (WGS) entry which is preliminary data.</text>
</comment>
<dbReference type="PANTHER" id="PTHR45348:SF2">
    <property type="entry name" value="ZINC-TYPE ALCOHOL DEHYDROGENASE-LIKE PROTEIN C2E1P3.01"/>
    <property type="match status" value="1"/>
</dbReference>
<dbReference type="InterPro" id="IPR011032">
    <property type="entry name" value="GroES-like_sf"/>
</dbReference>
<dbReference type="SUPFAM" id="SSF50129">
    <property type="entry name" value="GroES-like"/>
    <property type="match status" value="1"/>
</dbReference>
<evidence type="ECO:0000259" key="3">
    <source>
        <dbReference type="SMART" id="SM00829"/>
    </source>
</evidence>
<dbReference type="STRING" id="1664694.A0A0N1HC27"/>
<dbReference type="Proteomes" id="UP000038010">
    <property type="component" value="Unassembled WGS sequence"/>
</dbReference>
<dbReference type="Pfam" id="PF08240">
    <property type="entry name" value="ADH_N"/>
    <property type="match status" value="1"/>
</dbReference>
<dbReference type="InterPro" id="IPR036291">
    <property type="entry name" value="NAD(P)-bd_dom_sf"/>
</dbReference>
<gene>
    <name evidence="4" type="ORF">AB675_9302</name>
</gene>
<dbReference type="GeneID" id="28741704"/>
<protein>
    <submittedName>
        <fullName evidence="4">Zinc-type alcohol dehydrogenase-like protein C2E1P3.01</fullName>
    </submittedName>
</protein>
<evidence type="ECO:0000313" key="5">
    <source>
        <dbReference type="Proteomes" id="UP000038010"/>
    </source>
</evidence>
<dbReference type="Gene3D" id="3.40.50.720">
    <property type="entry name" value="NAD(P)-binding Rossmann-like Domain"/>
    <property type="match status" value="1"/>
</dbReference>
<evidence type="ECO:0000313" key="4">
    <source>
        <dbReference type="EMBL" id="KPI41753.1"/>
    </source>
</evidence>
<dbReference type="OrthoDB" id="9992527at2759"/>
<accession>A0A0N1HC27</accession>
<dbReference type="InterPro" id="IPR047122">
    <property type="entry name" value="Trans-enoyl_RdTase-like"/>
</dbReference>
<dbReference type="RefSeq" id="XP_018001716.1">
    <property type="nucleotide sequence ID" value="XM_018149824.1"/>
</dbReference>
<keyword evidence="5" id="KW-1185">Reference proteome</keyword>
<evidence type="ECO:0000256" key="2">
    <source>
        <dbReference type="ARBA" id="ARBA00023002"/>
    </source>
</evidence>
<evidence type="ECO:0000256" key="1">
    <source>
        <dbReference type="ARBA" id="ARBA00008072"/>
    </source>
</evidence>
<comment type="similarity">
    <text evidence="1">Belongs to the zinc-containing alcohol dehydrogenase family.</text>
</comment>
<dbReference type="GO" id="GO:0016651">
    <property type="term" value="F:oxidoreductase activity, acting on NAD(P)H"/>
    <property type="evidence" value="ECO:0007669"/>
    <property type="project" value="InterPro"/>
</dbReference>
<organism evidence="4 5">
    <name type="scientific">Cyphellophora attinorum</name>
    <dbReference type="NCBI Taxonomy" id="1664694"/>
    <lineage>
        <taxon>Eukaryota</taxon>
        <taxon>Fungi</taxon>
        <taxon>Dikarya</taxon>
        <taxon>Ascomycota</taxon>
        <taxon>Pezizomycotina</taxon>
        <taxon>Eurotiomycetes</taxon>
        <taxon>Chaetothyriomycetidae</taxon>
        <taxon>Chaetothyriales</taxon>
        <taxon>Cyphellophoraceae</taxon>
        <taxon>Cyphellophora</taxon>
    </lineage>
</organism>
<feature type="domain" description="Enoyl reductase (ER)" evidence="3">
    <location>
        <begin position="10"/>
        <end position="334"/>
    </location>
</feature>
<dbReference type="EMBL" id="LFJN01000009">
    <property type="protein sequence ID" value="KPI41753.1"/>
    <property type="molecule type" value="Genomic_DNA"/>
</dbReference>
<dbReference type="SMART" id="SM00829">
    <property type="entry name" value="PKS_ER"/>
    <property type="match status" value="1"/>
</dbReference>
<keyword evidence="2" id="KW-0560">Oxidoreductase</keyword>
<dbReference type="PANTHER" id="PTHR45348">
    <property type="entry name" value="HYPOTHETICAL OXIDOREDUCTASE (EUROFUNG)"/>
    <property type="match status" value="1"/>
</dbReference>
<reference evidence="4 5" key="1">
    <citation type="submission" date="2015-06" db="EMBL/GenBank/DDBJ databases">
        <title>Draft genome of the ant-associated black yeast Phialophora attae CBS 131958.</title>
        <authorList>
            <person name="Moreno L.F."/>
            <person name="Stielow B.J."/>
            <person name="de Hoog S."/>
            <person name="Vicente V.A."/>
            <person name="Weiss V.A."/>
            <person name="de Vries M."/>
            <person name="Cruz L.M."/>
            <person name="Souza E.M."/>
        </authorList>
    </citation>
    <scope>NUCLEOTIDE SEQUENCE [LARGE SCALE GENOMIC DNA]</scope>
    <source>
        <strain evidence="4 5">CBS 131958</strain>
    </source>
</reference>
<dbReference type="VEuPathDB" id="FungiDB:AB675_9302"/>
<dbReference type="CDD" id="cd08249">
    <property type="entry name" value="enoyl_reductase_like"/>
    <property type="match status" value="1"/>
</dbReference>
<dbReference type="SUPFAM" id="SSF51735">
    <property type="entry name" value="NAD(P)-binding Rossmann-fold domains"/>
    <property type="match status" value="1"/>
</dbReference>
<dbReference type="Gene3D" id="3.90.180.10">
    <property type="entry name" value="Medium-chain alcohol dehydrogenases, catalytic domain"/>
    <property type="match status" value="1"/>
</dbReference>
<dbReference type="AlphaFoldDB" id="A0A0N1HC27"/>
<dbReference type="InterPro" id="IPR020843">
    <property type="entry name" value="ER"/>
</dbReference>
<proteinExistence type="inferred from homology"/>